<dbReference type="InterPro" id="IPR036736">
    <property type="entry name" value="ACP-like_sf"/>
</dbReference>
<dbReference type="CDD" id="cd05931">
    <property type="entry name" value="FAAL"/>
    <property type="match status" value="1"/>
</dbReference>
<dbReference type="Pfam" id="PF00550">
    <property type="entry name" value="PP-binding"/>
    <property type="match status" value="2"/>
</dbReference>
<dbReference type="FunFam" id="3.40.50.12780:FF:000013">
    <property type="entry name" value="Long-chain-fatty-acid--AMP ligase FadD32"/>
    <property type="match status" value="1"/>
</dbReference>
<dbReference type="Gene3D" id="3.40.47.10">
    <property type="match status" value="1"/>
</dbReference>
<dbReference type="Proteomes" id="UP000239576">
    <property type="component" value="Unassembled WGS sequence"/>
</dbReference>
<evidence type="ECO:0000256" key="3">
    <source>
        <dbReference type="ARBA" id="ARBA00022553"/>
    </source>
</evidence>
<dbReference type="InterPro" id="IPR014030">
    <property type="entry name" value="Ketoacyl_synth_N"/>
</dbReference>
<dbReference type="Pfam" id="PF23024">
    <property type="entry name" value="AMP-dom_DIP2-like"/>
    <property type="match status" value="1"/>
</dbReference>
<evidence type="ECO:0000256" key="6">
    <source>
        <dbReference type="ARBA" id="ARBA00023098"/>
    </source>
</evidence>
<comment type="caution">
    <text evidence="9">The sequence shown here is derived from an EMBL/GenBank/DDBJ whole genome shotgun (WGS) entry which is preliminary data.</text>
</comment>
<feature type="domain" description="Carrier" evidence="7">
    <location>
        <begin position="1645"/>
        <end position="1721"/>
    </location>
</feature>
<dbReference type="InterPro" id="IPR025110">
    <property type="entry name" value="AMP-bd_C"/>
</dbReference>
<dbReference type="SMART" id="SM01294">
    <property type="entry name" value="PKS_PP_betabranch"/>
    <property type="match status" value="1"/>
</dbReference>
<dbReference type="Pfam" id="PF00501">
    <property type="entry name" value="AMP-binding"/>
    <property type="match status" value="1"/>
</dbReference>
<dbReference type="GO" id="GO:0005737">
    <property type="term" value="C:cytoplasm"/>
    <property type="evidence" value="ECO:0007669"/>
    <property type="project" value="TreeGrafter"/>
</dbReference>
<evidence type="ECO:0000259" key="8">
    <source>
        <dbReference type="PROSITE" id="PS52004"/>
    </source>
</evidence>
<dbReference type="EMBL" id="PVWK01000120">
    <property type="protein sequence ID" value="PSB25824.1"/>
    <property type="molecule type" value="Genomic_DNA"/>
</dbReference>
<dbReference type="FunFam" id="3.40.366.10:FF:000002">
    <property type="entry name" value="Probable polyketide synthase 2"/>
    <property type="match status" value="1"/>
</dbReference>
<dbReference type="SUPFAM" id="SSF53901">
    <property type="entry name" value="Thiolase-like"/>
    <property type="match status" value="1"/>
</dbReference>
<dbReference type="GO" id="GO:0006633">
    <property type="term" value="P:fatty acid biosynthetic process"/>
    <property type="evidence" value="ECO:0007669"/>
    <property type="project" value="InterPro"/>
</dbReference>
<dbReference type="InterPro" id="IPR016036">
    <property type="entry name" value="Malonyl_transacylase_ACP-bd"/>
</dbReference>
<dbReference type="Gene3D" id="3.40.50.12780">
    <property type="entry name" value="N-terminal domain of ligase-like"/>
    <property type="match status" value="1"/>
</dbReference>
<evidence type="ECO:0000259" key="7">
    <source>
        <dbReference type="PROSITE" id="PS50075"/>
    </source>
</evidence>
<dbReference type="Gene3D" id="3.30.300.30">
    <property type="match status" value="1"/>
</dbReference>
<dbReference type="Gene3D" id="3.30.70.3290">
    <property type="match status" value="1"/>
</dbReference>
<proteinExistence type="inferred from homology"/>
<dbReference type="InterPro" id="IPR045851">
    <property type="entry name" value="AMP-bd_C_sf"/>
</dbReference>
<dbReference type="InterPro" id="IPR014031">
    <property type="entry name" value="Ketoacyl_synth_C"/>
</dbReference>
<dbReference type="GO" id="GO:0005886">
    <property type="term" value="C:plasma membrane"/>
    <property type="evidence" value="ECO:0007669"/>
    <property type="project" value="TreeGrafter"/>
</dbReference>
<dbReference type="InterPro" id="IPR020841">
    <property type="entry name" value="PKS_Beta-ketoAc_synthase_dom"/>
</dbReference>
<name>A0A2T1DZL8_9CYAN</name>
<comment type="similarity">
    <text evidence="1">Belongs to the ATP-dependent AMP-binding enzyme family.</text>
</comment>
<dbReference type="Pfam" id="PF02801">
    <property type="entry name" value="Ketoacyl-synt_C"/>
    <property type="match status" value="1"/>
</dbReference>
<dbReference type="InterPro" id="IPR032821">
    <property type="entry name" value="PKS_assoc"/>
</dbReference>
<dbReference type="SUPFAM" id="SSF52151">
    <property type="entry name" value="FabD/lysophospholipase-like"/>
    <property type="match status" value="1"/>
</dbReference>
<dbReference type="SUPFAM" id="SSF47336">
    <property type="entry name" value="ACP-like"/>
    <property type="match status" value="2"/>
</dbReference>
<evidence type="ECO:0000256" key="4">
    <source>
        <dbReference type="ARBA" id="ARBA00022679"/>
    </source>
</evidence>
<dbReference type="PROSITE" id="PS52004">
    <property type="entry name" value="KS3_2"/>
    <property type="match status" value="1"/>
</dbReference>
<keyword evidence="10" id="KW-1185">Reference proteome</keyword>
<dbReference type="PROSITE" id="PS00455">
    <property type="entry name" value="AMP_BINDING"/>
    <property type="match status" value="1"/>
</dbReference>
<dbReference type="GO" id="GO:0071770">
    <property type="term" value="P:DIM/DIP cell wall layer assembly"/>
    <property type="evidence" value="ECO:0007669"/>
    <property type="project" value="TreeGrafter"/>
</dbReference>
<dbReference type="FunFam" id="3.40.47.10:FF:000019">
    <property type="entry name" value="Polyketide synthase type I"/>
    <property type="match status" value="1"/>
</dbReference>
<dbReference type="Pfam" id="PF00698">
    <property type="entry name" value="Acyl_transf_1"/>
    <property type="match status" value="1"/>
</dbReference>
<dbReference type="CDD" id="cd00833">
    <property type="entry name" value="PKS"/>
    <property type="match status" value="1"/>
</dbReference>
<dbReference type="InterPro" id="IPR016039">
    <property type="entry name" value="Thiolase-like"/>
</dbReference>
<dbReference type="InterPro" id="IPR000873">
    <property type="entry name" value="AMP-dep_synth/lig_dom"/>
</dbReference>
<dbReference type="OrthoDB" id="499075at2"/>
<dbReference type="RefSeq" id="WP_106258563.1">
    <property type="nucleotide sequence ID" value="NZ_CAWNSW010000061.1"/>
</dbReference>
<dbReference type="PANTHER" id="PTHR43775:SF37">
    <property type="entry name" value="SI:DKEY-61P9.11"/>
    <property type="match status" value="1"/>
</dbReference>
<evidence type="ECO:0000256" key="2">
    <source>
        <dbReference type="ARBA" id="ARBA00022450"/>
    </source>
</evidence>
<dbReference type="Gene3D" id="1.10.1200.10">
    <property type="entry name" value="ACP-like"/>
    <property type="match status" value="2"/>
</dbReference>
<gene>
    <name evidence="9" type="ORF">C7B82_21770</name>
</gene>
<accession>A0A2T1DZL8</accession>
<dbReference type="SMART" id="SM00827">
    <property type="entry name" value="PKS_AT"/>
    <property type="match status" value="1"/>
</dbReference>
<dbReference type="InterPro" id="IPR042099">
    <property type="entry name" value="ANL_N_sf"/>
</dbReference>
<keyword evidence="6" id="KW-0443">Lipid metabolism</keyword>
<dbReference type="InterPro" id="IPR050091">
    <property type="entry name" value="PKS_NRPS_Biosynth_Enz"/>
</dbReference>
<keyword evidence="5" id="KW-0276">Fatty acid metabolism</keyword>
<dbReference type="SMART" id="SM00825">
    <property type="entry name" value="PKS_KS"/>
    <property type="match status" value="1"/>
</dbReference>
<dbReference type="PANTHER" id="PTHR43775">
    <property type="entry name" value="FATTY ACID SYNTHASE"/>
    <property type="match status" value="1"/>
</dbReference>
<reference evidence="10" key="1">
    <citation type="submission" date="2018-02" db="EMBL/GenBank/DDBJ databases">
        <authorList>
            <person name="Moore K."/>
            <person name="Momper L."/>
        </authorList>
    </citation>
    <scope>NUCLEOTIDE SEQUENCE [LARGE SCALE GENOMIC DNA]</scope>
    <source>
        <strain evidence="10">ULC18</strain>
    </source>
</reference>
<dbReference type="PROSITE" id="PS00606">
    <property type="entry name" value="KS3_1"/>
    <property type="match status" value="1"/>
</dbReference>
<dbReference type="GO" id="GO:0004312">
    <property type="term" value="F:fatty acid synthase activity"/>
    <property type="evidence" value="ECO:0007669"/>
    <property type="project" value="TreeGrafter"/>
</dbReference>
<dbReference type="SUPFAM" id="SSF55048">
    <property type="entry name" value="Probable ACP-binding domain of malonyl-CoA ACP transacylase"/>
    <property type="match status" value="1"/>
</dbReference>
<dbReference type="PROSITE" id="PS50075">
    <property type="entry name" value="CARRIER"/>
    <property type="match status" value="2"/>
</dbReference>
<keyword evidence="2" id="KW-0596">Phosphopantetheine</keyword>
<dbReference type="InterPro" id="IPR016035">
    <property type="entry name" value="Acyl_Trfase/lysoPLipase"/>
</dbReference>
<dbReference type="GO" id="GO:0004315">
    <property type="term" value="F:3-oxoacyl-[acyl-carrier-protein] synthase activity"/>
    <property type="evidence" value="ECO:0007669"/>
    <property type="project" value="InterPro"/>
</dbReference>
<keyword evidence="4" id="KW-0808">Transferase</keyword>
<reference evidence="9 10" key="2">
    <citation type="submission" date="2018-03" db="EMBL/GenBank/DDBJ databases">
        <title>The ancient ancestry and fast evolution of plastids.</title>
        <authorList>
            <person name="Moore K.R."/>
            <person name="Magnabosco C."/>
            <person name="Momper L."/>
            <person name="Gold D.A."/>
            <person name="Bosak T."/>
            <person name="Fournier G.P."/>
        </authorList>
    </citation>
    <scope>NUCLEOTIDE SEQUENCE [LARGE SCALE GENOMIC DNA]</scope>
    <source>
        <strain evidence="9 10">ULC18</strain>
    </source>
</reference>
<dbReference type="InterPro" id="IPR020806">
    <property type="entry name" value="PKS_PP-bd"/>
</dbReference>
<dbReference type="Pfam" id="PF00109">
    <property type="entry name" value="ketoacyl-synt"/>
    <property type="match status" value="1"/>
</dbReference>
<sequence>MNSFLGKIIEVSPQYSTLVELIRFRASHNTSRTAFTFLIDGESESVSLSYADLDRKARAIAAQLQQICVVGERALILYPPGLDYIATLFGCLYAGVVAVPAYPPRNTRNVPRIATITKDAEVALILTPEASLAKNQSVWSQMDHAKAIHWLATDTISPSLATDWQEITIHPDTLAVLQYTSGSTSLPKGVMLTHGNLLHNLSLISTSFQTHPQSQGVIWLPPYHDMGLIGGILQPLYAGFPVTLMSPVTFLQRPLRWLQAISQAKATVSGGPNFAYELCIRKTTPEQRLELDLSGWEIAFNGAEPIHAGTLDRFAEAFAPSGFRREAFYPCYGLAEATLIVTGGRKAEPPVVKAFQKARLTQNQAIASIGEDSQTLVSCGRTLPTQAVVIVDPETLTPCQPEQVGEIWVTGNSVAQGYWKQPEQTKATFQARLNDQDDVHFLRTGDLGFLQNSELFVTGRLKDLMIMRGRNYYPQDIEWTVDRSHVSLQSGCSAAFAVEAAGEERLVIVREIDRHDRDPVLLEEMIAAIRRAVAEQHDLEVYGIILVKLGSIPKTSSGKIQHFACREAFLTEQLPIIHQSIQIISVQGRSADSDGRFKQPLSVPSGLPPEKTSREIQTWLIARLAEKLGVSASAIDIHQPLAAYGLGSLAAVSLAGELEDWLECRLSPTVIYDYPTIAALAQALAIDHTAINSNAKQQSEANRDTIQSVTESTDDIAIIGIGCRFPGSDSPEAFWQLIQFGKDAIQSVPRDRWRSQVEPSAANKLSNVQGGFLDQIDGFDSQFFGIAPREADRIDPQHRLLMEVAWEALEAAGQSIAQLAGSETGVFMGISSQDYAQLQSHTAEASAYTATGNAHSMAANRLSYLLNFQGPSMAVDTACSSSLVAVHLACQSLRTGECDLALVGGVNLMLSPTLTIALSQAGMLSPDGRCKTFDASADGYGRGEGCGVVVLKPLKRAIEAGDTILAVIKGSAVNQDGLSNGLTAPNGLAQQRVMQKALQKAGVRPDEIGYVEAHGTGTALGDPIELSALKAVLMDGRSPEQRCAIGSVKTNIGHLEAAAGIAGLIKTVLALQHRQIPPHLHLETLNPKISLEETPFWIPTALVSWAGDRRLAGVSSFGFGGTNAHVVLSEAPPTDIERKQAPTMPLAQLLPLSARSPVALQALALSYRSFLLSETARRLPLSDICYTASVRRSHHPYRLPVVGHSHTEMVEHLDAFLQDANSIEEPIDSSRQSHSLNQPPIVFVFSGQGPQWWAMGRELLEREPVFQAALQQCDALFYDCASWSLLHELTADEASSRLQETAIAQPILFALQVALAALWQSWGVVPEAVVGHSMGEVAAAYVSGALNLPDAVQVIFHRSRLLQRLAGSGRMATVDLPLAAVKPLLQDHPNLSIAAVNSPTATVLSGDVIALESLAQTLEQQNITCRFLPVNYAFHSWQVDPLQDELVHALQAIQPRPITVSLFSTVTGQRVDGQTLDASYWSRNLRSPVLFQAAMEALIQTEPSWFVEIGPHPVLRTAIAQCLQPHQRLGMMLPSLRRGQPERATLLQSLGVLYRQGYPVAWNRLYPTGQCVSLPTYPWQRQRHWFSPISESLIPVTALKTAAQPEVQCRQSLAPEATSDKPFTNKPLTQDALTQDQLWSLPVGDRLNTLESYFQQRVSRVLGMAAKLPIHEPLCNVGLDSLMVVELKHGIETDLNLSLSMTEFLHCPTVAQLASRVLAQLAPPVASVNVCWEEGAL</sequence>
<evidence type="ECO:0000256" key="1">
    <source>
        <dbReference type="ARBA" id="ARBA00006432"/>
    </source>
</evidence>
<organism evidence="9 10">
    <name type="scientific">Stenomitos frigidus ULC18</name>
    <dbReference type="NCBI Taxonomy" id="2107698"/>
    <lineage>
        <taxon>Bacteria</taxon>
        <taxon>Bacillati</taxon>
        <taxon>Cyanobacteriota</taxon>
        <taxon>Cyanophyceae</taxon>
        <taxon>Leptolyngbyales</taxon>
        <taxon>Leptolyngbyaceae</taxon>
        <taxon>Stenomitos</taxon>
    </lineage>
</organism>
<dbReference type="InterPro" id="IPR040097">
    <property type="entry name" value="FAAL/FAAC"/>
</dbReference>
<keyword evidence="3" id="KW-0597">Phosphoprotein</keyword>
<evidence type="ECO:0000313" key="10">
    <source>
        <dbReference type="Proteomes" id="UP000239576"/>
    </source>
</evidence>
<dbReference type="InterPro" id="IPR009081">
    <property type="entry name" value="PP-bd_ACP"/>
</dbReference>
<feature type="domain" description="Ketosynthase family 3 (KS3)" evidence="8">
    <location>
        <begin position="713"/>
        <end position="1130"/>
    </location>
</feature>
<dbReference type="Gene3D" id="3.40.366.10">
    <property type="entry name" value="Malonyl-Coenzyme A Acyl Carrier Protein, domain 2"/>
    <property type="match status" value="1"/>
</dbReference>
<dbReference type="SMART" id="SM00823">
    <property type="entry name" value="PKS_PP"/>
    <property type="match status" value="2"/>
</dbReference>
<dbReference type="InterPro" id="IPR020845">
    <property type="entry name" value="AMP-binding_CS"/>
</dbReference>
<dbReference type="InterPro" id="IPR001227">
    <property type="entry name" value="Ac_transferase_dom_sf"/>
</dbReference>
<feature type="domain" description="Carrier" evidence="7">
    <location>
        <begin position="611"/>
        <end position="688"/>
    </location>
</feature>
<evidence type="ECO:0000313" key="9">
    <source>
        <dbReference type="EMBL" id="PSB25824.1"/>
    </source>
</evidence>
<dbReference type="GO" id="GO:0031177">
    <property type="term" value="F:phosphopantetheine binding"/>
    <property type="evidence" value="ECO:0007669"/>
    <property type="project" value="InterPro"/>
</dbReference>
<dbReference type="InterPro" id="IPR018201">
    <property type="entry name" value="Ketoacyl_synth_AS"/>
</dbReference>
<dbReference type="SUPFAM" id="SSF56801">
    <property type="entry name" value="Acetyl-CoA synthetase-like"/>
    <property type="match status" value="1"/>
</dbReference>
<dbReference type="Pfam" id="PF16197">
    <property type="entry name" value="KAsynt_C_assoc"/>
    <property type="match status" value="1"/>
</dbReference>
<protein>
    <submittedName>
        <fullName evidence="9">Beta-ketoacyl synthase</fullName>
    </submittedName>
</protein>
<evidence type="ECO:0000256" key="5">
    <source>
        <dbReference type="ARBA" id="ARBA00022832"/>
    </source>
</evidence>
<dbReference type="InterPro" id="IPR014043">
    <property type="entry name" value="Acyl_transferase_dom"/>
</dbReference>